<name>A0AA36J8T4_9DINO</name>
<organism evidence="3 4">
    <name type="scientific">Effrenium voratum</name>
    <dbReference type="NCBI Taxonomy" id="2562239"/>
    <lineage>
        <taxon>Eukaryota</taxon>
        <taxon>Sar</taxon>
        <taxon>Alveolata</taxon>
        <taxon>Dinophyceae</taxon>
        <taxon>Suessiales</taxon>
        <taxon>Symbiodiniaceae</taxon>
        <taxon>Effrenium</taxon>
    </lineage>
</organism>
<dbReference type="EMBL" id="CAUJNA010003407">
    <property type="protein sequence ID" value="CAJ1401276.1"/>
    <property type="molecule type" value="Genomic_DNA"/>
</dbReference>
<protein>
    <recommendedName>
        <fullName evidence="2">DUF4116 domain-containing protein</fullName>
    </recommendedName>
</protein>
<evidence type="ECO:0000259" key="2">
    <source>
        <dbReference type="Pfam" id="PF13475"/>
    </source>
</evidence>
<comment type="caution">
    <text evidence="3">The sequence shown here is derived from an EMBL/GenBank/DDBJ whole genome shotgun (WGS) entry which is preliminary data.</text>
</comment>
<feature type="chain" id="PRO_5041276903" description="DUF4116 domain-containing protein" evidence="1">
    <location>
        <begin position="19"/>
        <end position="166"/>
    </location>
</feature>
<feature type="signal peptide" evidence="1">
    <location>
        <begin position="1"/>
        <end position="18"/>
    </location>
</feature>
<sequence>MASRALAVAFFLAAVAQMRLWMGPNFVGTSSLPETRESSVAMRSRRMNKKHVKAFRMPSPMMAANEAERDDEEFVMDNIAHDPRSFAHASERLRKDKVFIEKVLRLSPRVVDYMHPDVWADFKFIENIQTMSKELGYGGWIYWHDNPYPQFWGRGRREKGAKMRTR</sequence>
<keyword evidence="1" id="KW-0732">Signal</keyword>
<dbReference type="InterPro" id="IPR025197">
    <property type="entry name" value="DUF4116"/>
</dbReference>
<evidence type="ECO:0000313" key="3">
    <source>
        <dbReference type="EMBL" id="CAJ1401276.1"/>
    </source>
</evidence>
<gene>
    <name evidence="3" type="ORF">EVOR1521_LOCUS24460</name>
</gene>
<dbReference type="Pfam" id="PF13475">
    <property type="entry name" value="DUF4116"/>
    <property type="match status" value="1"/>
</dbReference>
<dbReference type="AlphaFoldDB" id="A0AA36J8T4"/>
<evidence type="ECO:0000256" key="1">
    <source>
        <dbReference type="SAM" id="SignalP"/>
    </source>
</evidence>
<keyword evidence="4" id="KW-1185">Reference proteome</keyword>
<dbReference type="Proteomes" id="UP001178507">
    <property type="component" value="Unassembled WGS sequence"/>
</dbReference>
<reference evidence="3" key="1">
    <citation type="submission" date="2023-08" db="EMBL/GenBank/DDBJ databases">
        <authorList>
            <person name="Chen Y."/>
            <person name="Shah S."/>
            <person name="Dougan E. K."/>
            <person name="Thang M."/>
            <person name="Chan C."/>
        </authorList>
    </citation>
    <scope>NUCLEOTIDE SEQUENCE</scope>
</reference>
<proteinExistence type="predicted"/>
<evidence type="ECO:0000313" key="4">
    <source>
        <dbReference type="Proteomes" id="UP001178507"/>
    </source>
</evidence>
<accession>A0AA36J8T4</accession>
<feature type="domain" description="DUF4116" evidence="2">
    <location>
        <begin position="71"/>
        <end position="116"/>
    </location>
</feature>